<protein>
    <submittedName>
        <fullName evidence="1">HAD family hydrolase</fullName>
        <ecNumber evidence="1">3.1.3.-</ecNumber>
    </submittedName>
</protein>
<evidence type="ECO:0000313" key="2">
    <source>
        <dbReference type="Proteomes" id="UP001183202"/>
    </source>
</evidence>
<dbReference type="RefSeq" id="WP_311558501.1">
    <property type="nucleotide sequence ID" value="NZ_JAVREJ010000016.1"/>
</dbReference>
<dbReference type="InterPro" id="IPR023214">
    <property type="entry name" value="HAD_sf"/>
</dbReference>
<dbReference type="Gene3D" id="3.30.1240.10">
    <property type="match status" value="1"/>
</dbReference>
<dbReference type="InterPro" id="IPR006379">
    <property type="entry name" value="HAD-SF_hydro_IIB"/>
</dbReference>
<dbReference type="EC" id="3.1.3.-" evidence="1"/>
<sequence length="301" mass="31079">MLGLHLSKGLAPGGRFDEWRRPPVRGVFLDIDGTSLSHHHEPTPAFVAACRAVQDRGAQLSFATGRPPGGLGVLRERTGSQGADVVHNGALVLQDGVPVGGWAMPADAAARVARWCLDHGAYAEFAVDADFLVTDRREVARPAWGDIAGGPDGEIADVDLAAADTFKITVYCFEPEHAPAVLALGAELGLHVDPSTAPVFPGVNILNLTAPGISKGAGVEWAARRAGISARELLVVGDSGNDISMFAVAGTAVAMGQASAEIRAAAHLVTEPFDDDGSALALHALIDSIPELVPAAAEECA</sequence>
<dbReference type="PANTHER" id="PTHR10000:SF8">
    <property type="entry name" value="HAD SUPERFAMILY HYDROLASE-LIKE, TYPE 3"/>
    <property type="match status" value="1"/>
</dbReference>
<evidence type="ECO:0000313" key="1">
    <source>
        <dbReference type="EMBL" id="MDT0351991.1"/>
    </source>
</evidence>
<organism evidence="1 2">
    <name type="scientific">Pseudonocardia charpentierae</name>
    <dbReference type="NCBI Taxonomy" id="3075545"/>
    <lineage>
        <taxon>Bacteria</taxon>
        <taxon>Bacillati</taxon>
        <taxon>Actinomycetota</taxon>
        <taxon>Actinomycetes</taxon>
        <taxon>Pseudonocardiales</taxon>
        <taxon>Pseudonocardiaceae</taxon>
        <taxon>Pseudonocardia</taxon>
    </lineage>
</organism>
<accession>A0ABU2NE22</accession>
<dbReference type="GO" id="GO:0016787">
    <property type="term" value="F:hydrolase activity"/>
    <property type="evidence" value="ECO:0007669"/>
    <property type="project" value="UniProtKB-KW"/>
</dbReference>
<keyword evidence="1" id="KW-0378">Hydrolase</keyword>
<name>A0ABU2NE22_9PSEU</name>
<dbReference type="EMBL" id="JAVREJ010000016">
    <property type="protein sequence ID" value="MDT0351991.1"/>
    <property type="molecule type" value="Genomic_DNA"/>
</dbReference>
<dbReference type="SUPFAM" id="SSF56784">
    <property type="entry name" value="HAD-like"/>
    <property type="match status" value="1"/>
</dbReference>
<comment type="caution">
    <text evidence="1">The sequence shown here is derived from an EMBL/GenBank/DDBJ whole genome shotgun (WGS) entry which is preliminary data.</text>
</comment>
<dbReference type="PANTHER" id="PTHR10000">
    <property type="entry name" value="PHOSPHOSERINE PHOSPHATASE"/>
    <property type="match status" value="1"/>
</dbReference>
<proteinExistence type="predicted"/>
<dbReference type="InterPro" id="IPR036412">
    <property type="entry name" value="HAD-like_sf"/>
</dbReference>
<dbReference type="Gene3D" id="3.40.50.1000">
    <property type="entry name" value="HAD superfamily/HAD-like"/>
    <property type="match status" value="1"/>
</dbReference>
<dbReference type="NCBIfam" id="TIGR01484">
    <property type="entry name" value="HAD-SF-IIB"/>
    <property type="match status" value="1"/>
</dbReference>
<reference evidence="2" key="1">
    <citation type="submission" date="2023-07" db="EMBL/GenBank/DDBJ databases">
        <title>30 novel species of actinomycetes from the DSMZ collection.</title>
        <authorList>
            <person name="Nouioui I."/>
        </authorList>
    </citation>
    <scope>NUCLEOTIDE SEQUENCE [LARGE SCALE GENOMIC DNA]</scope>
    <source>
        <strain evidence="2">DSM 45834</strain>
    </source>
</reference>
<dbReference type="Pfam" id="PF08282">
    <property type="entry name" value="Hydrolase_3"/>
    <property type="match status" value="1"/>
</dbReference>
<dbReference type="Proteomes" id="UP001183202">
    <property type="component" value="Unassembled WGS sequence"/>
</dbReference>
<gene>
    <name evidence="1" type="ORF">RM445_20900</name>
</gene>
<keyword evidence="2" id="KW-1185">Reference proteome</keyword>